<reference evidence="11 12" key="1">
    <citation type="submission" date="2023-11" db="EMBL/GenBank/DDBJ databases">
        <authorList>
            <person name="Hedman E."/>
            <person name="Englund M."/>
            <person name="Stromberg M."/>
            <person name="Nyberg Akerstrom W."/>
            <person name="Nylinder S."/>
            <person name="Jareborg N."/>
            <person name="Kallberg Y."/>
            <person name="Kronander E."/>
        </authorList>
    </citation>
    <scope>NUCLEOTIDE SEQUENCE [LARGE SCALE GENOMIC DNA]</scope>
</reference>
<name>A0AAV1M2W9_9NEOP</name>
<evidence type="ECO:0000256" key="2">
    <source>
        <dbReference type="ARBA" id="ARBA00022475"/>
    </source>
</evidence>
<protein>
    <submittedName>
        <fullName evidence="11">Uncharacterized protein</fullName>
    </submittedName>
</protein>
<keyword evidence="2" id="KW-1003">Cell membrane</keyword>
<keyword evidence="7 10" id="KW-0472">Membrane</keyword>
<comment type="subcellular location">
    <subcellularLocation>
        <location evidence="1">Cell membrane</location>
        <topology evidence="1">Multi-pass membrane protein</topology>
    </subcellularLocation>
</comment>
<evidence type="ECO:0000256" key="1">
    <source>
        <dbReference type="ARBA" id="ARBA00004651"/>
    </source>
</evidence>
<keyword evidence="12" id="KW-1185">Reference proteome</keyword>
<sequence>MELSGSLNNHEAEKKLTNLIKYHSFIIEVFEDVQDAFGYNVTANYCHNLVSDSLLLYQVMFGDKEDLMLYGLMFFVYLGGLILMSMVLEEIRRESYDMADIVYNIPWEQMSISNQKILMMMLARAQPVLDFISAGNLRAGVKPTISIIKSTFSYYVMLKTSMKGDE</sequence>
<accession>A0AAV1M2W9</accession>
<dbReference type="GO" id="GO:0005549">
    <property type="term" value="F:odorant binding"/>
    <property type="evidence" value="ECO:0007669"/>
    <property type="project" value="InterPro"/>
</dbReference>
<dbReference type="GO" id="GO:0007165">
    <property type="term" value="P:signal transduction"/>
    <property type="evidence" value="ECO:0007669"/>
    <property type="project" value="UniProtKB-KW"/>
</dbReference>
<evidence type="ECO:0000256" key="8">
    <source>
        <dbReference type="ARBA" id="ARBA00023170"/>
    </source>
</evidence>
<keyword evidence="5" id="KW-0552">Olfaction</keyword>
<evidence type="ECO:0000256" key="4">
    <source>
        <dbReference type="ARBA" id="ARBA00022692"/>
    </source>
</evidence>
<keyword evidence="8" id="KW-0675">Receptor</keyword>
<dbReference type="Pfam" id="PF02949">
    <property type="entry name" value="7tm_6"/>
    <property type="match status" value="1"/>
</dbReference>
<keyword evidence="9" id="KW-0807">Transducer</keyword>
<evidence type="ECO:0000256" key="7">
    <source>
        <dbReference type="ARBA" id="ARBA00023136"/>
    </source>
</evidence>
<dbReference type="AlphaFoldDB" id="A0AAV1M2W9"/>
<evidence type="ECO:0000256" key="3">
    <source>
        <dbReference type="ARBA" id="ARBA00022606"/>
    </source>
</evidence>
<evidence type="ECO:0000313" key="12">
    <source>
        <dbReference type="Proteomes" id="UP001314205"/>
    </source>
</evidence>
<gene>
    <name evidence="11" type="ORF">PARMNEM_LOCUS19443</name>
</gene>
<evidence type="ECO:0000256" key="9">
    <source>
        <dbReference type="ARBA" id="ARBA00023224"/>
    </source>
</evidence>
<dbReference type="GO" id="GO:0005886">
    <property type="term" value="C:plasma membrane"/>
    <property type="evidence" value="ECO:0007669"/>
    <property type="project" value="UniProtKB-SubCell"/>
</dbReference>
<evidence type="ECO:0000256" key="6">
    <source>
        <dbReference type="ARBA" id="ARBA00022989"/>
    </source>
</evidence>
<organism evidence="11 12">
    <name type="scientific">Parnassius mnemosyne</name>
    <name type="common">clouded apollo</name>
    <dbReference type="NCBI Taxonomy" id="213953"/>
    <lineage>
        <taxon>Eukaryota</taxon>
        <taxon>Metazoa</taxon>
        <taxon>Ecdysozoa</taxon>
        <taxon>Arthropoda</taxon>
        <taxon>Hexapoda</taxon>
        <taxon>Insecta</taxon>
        <taxon>Pterygota</taxon>
        <taxon>Neoptera</taxon>
        <taxon>Endopterygota</taxon>
        <taxon>Lepidoptera</taxon>
        <taxon>Glossata</taxon>
        <taxon>Ditrysia</taxon>
        <taxon>Papilionoidea</taxon>
        <taxon>Papilionidae</taxon>
        <taxon>Parnassiinae</taxon>
        <taxon>Parnassini</taxon>
        <taxon>Parnassius</taxon>
        <taxon>Driopa</taxon>
    </lineage>
</organism>
<feature type="transmembrane region" description="Helical" evidence="10">
    <location>
        <begin position="67"/>
        <end position="88"/>
    </location>
</feature>
<dbReference type="PANTHER" id="PTHR21137">
    <property type="entry name" value="ODORANT RECEPTOR"/>
    <property type="match status" value="1"/>
</dbReference>
<dbReference type="EMBL" id="CAVLGL010000126">
    <property type="protein sequence ID" value="CAK1600724.1"/>
    <property type="molecule type" value="Genomic_DNA"/>
</dbReference>
<evidence type="ECO:0000313" key="11">
    <source>
        <dbReference type="EMBL" id="CAK1600724.1"/>
    </source>
</evidence>
<dbReference type="PANTHER" id="PTHR21137:SF35">
    <property type="entry name" value="ODORANT RECEPTOR 19A-RELATED"/>
    <property type="match status" value="1"/>
</dbReference>
<keyword evidence="3" id="KW-0716">Sensory transduction</keyword>
<comment type="caution">
    <text evidence="11">The sequence shown here is derived from an EMBL/GenBank/DDBJ whole genome shotgun (WGS) entry which is preliminary data.</text>
</comment>
<proteinExistence type="predicted"/>
<evidence type="ECO:0000256" key="5">
    <source>
        <dbReference type="ARBA" id="ARBA00022725"/>
    </source>
</evidence>
<dbReference type="InterPro" id="IPR004117">
    <property type="entry name" value="7tm6_olfct_rcpt"/>
</dbReference>
<dbReference type="GO" id="GO:0004984">
    <property type="term" value="F:olfactory receptor activity"/>
    <property type="evidence" value="ECO:0007669"/>
    <property type="project" value="InterPro"/>
</dbReference>
<keyword evidence="4 10" id="KW-0812">Transmembrane</keyword>
<evidence type="ECO:0000256" key="10">
    <source>
        <dbReference type="SAM" id="Phobius"/>
    </source>
</evidence>
<dbReference type="Proteomes" id="UP001314205">
    <property type="component" value="Unassembled WGS sequence"/>
</dbReference>
<keyword evidence="6 10" id="KW-1133">Transmembrane helix</keyword>